<evidence type="ECO:0000256" key="7">
    <source>
        <dbReference type="ARBA" id="ARBA00023128"/>
    </source>
</evidence>
<keyword evidence="11" id="KW-1185">Reference proteome</keyword>
<sequence>MVSRKKAKTQLTQSKTIKKAQYLATTKYFHDRKKRKNILNHWEMQKIFAEEREICLLDRCSDELIYMHYKFMEVKYKLGKFSKAAKAAEALRGAGGGAGSGGDSKTAAENMRLGLSVEEGHQILNISPESSVEEVHKQNEHLFEINDKAKGGSSYIQSKVDRAKERLDQDLKSSGTEDPTPKSSEGNKLRAKIFQRIPKAKFQLPRRKTIQKAQYLATAKFFKDKKKRKTILNRGELQKILAEEREIRLLHGCTDELIYIKYKFFELNYKVGKLSKAADAAEALRGGAKTGDDSKTAAENMRFSLSVSDPTPKSPEGDSEQQSK</sequence>
<feature type="region of interest" description="Disordered" evidence="9">
    <location>
        <begin position="166"/>
        <end position="188"/>
    </location>
</feature>
<keyword evidence="5" id="KW-0653">Protein transport</keyword>
<evidence type="ECO:0000256" key="2">
    <source>
        <dbReference type="ARBA" id="ARBA00008817"/>
    </source>
</evidence>
<evidence type="ECO:0000256" key="8">
    <source>
        <dbReference type="ARBA" id="ARBA00023136"/>
    </source>
</evidence>
<organism evidence="10 11">
    <name type="scientific">Orchesella dallaii</name>
    <dbReference type="NCBI Taxonomy" id="48710"/>
    <lineage>
        <taxon>Eukaryota</taxon>
        <taxon>Metazoa</taxon>
        <taxon>Ecdysozoa</taxon>
        <taxon>Arthropoda</taxon>
        <taxon>Hexapoda</taxon>
        <taxon>Collembola</taxon>
        <taxon>Entomobryomorpha</taxon>
        <taxon>Entomobryoidea</taxon>
        <taxon>Orchesellidae</taxon>
        <taxon>Orchesellinae</taxon>
        <taxon>Orchesella</taxon>
    </lineage>
</organism>
<dbReference type="PANTHER" id="PTHR12388:SF0">
    <property type="entry name" value="MITOCHONDRIAL IMPORT INNER MEMBRANE TRANSLOCASE SUBUNIT TIM16"/>
    <property type="match status" value="1"/>
</dbReference>
<dbReference type="Proteomes" id="UP001642540">
    <property type="component" value="Unassembled WGS sequence"/>
</dbReference>
<dbReference type="EMBL" id="CAXLJM020000062">
    <property type="protein sequence ID" value="CAL8120055.1"/>
    <property type="molecule type" value="Genomic_DNA"/>
</dbReference>
<reference evidence="10 11" key="1">
    <citation type="submission" date="2024-08" db="EMBL/GenBank/DDBJ databases">
        <authorList>
            <person name="Cucini C."/>
            <person name="Frati F."/>
        </authorList>
    </citation>
    <scope>NUCLEOTIDE SEQUENCE [LARGE SCALE GENOMIC DNA]</scope>
</reference>
<protein>
    <submittedName>
        <fullName evidence="10">Uncharacterized protein</fullName>
    </submittedName>
</protein>
<evidence type="ECO:0000256" key="3">
    <source>
        <dbReference type="ARBA" id="ARBA00022448"/>
    </source>
</evidence>
<dbReference type="InterPro" id="IPR036869">
    <property type="entry name" value="J_dom_sf"/>
</dbReference>
<evidence type="ECO:0000256" key="5">
    <source>
        <dbReference type="ARBA" id="ARBA00022927"/>
    </source>
</evidence>
<dbReference type="InterPro" id="IPR005341">
    <property type="entry name" value="Tim16"/>
</dbReference>
<proteinExistence type="inferred from homology"/>
<name>A0ABP1R556_9HEXA</name>
<keyword evidence="7" id="KW-0496">Mitochondrion</keyword>
<dbReference type="PANTHER" id="PTHR12388">
    <property type="entry name" value="MITOCHONDRIA ASSOCIATED GRANULOCYTE MACROPHAGE CSF SIGNALING MOLECULE"/>
    <property type="match status" value="1"/>
</dbReference>
<comment type="caution">
    <text evidence="10">The sequence shown here is derived from an EMBL/GenBank/DDBJ whole genome shotgun (WGS) entry which is preliminary data.</text>
</comment>
<evidence type="ECO:0000256" key="1">
    <source>
        <dbReference type="ARBA" id="ARBA00004637"/>
    </source>
</evidence>
<gene>
    <name evidence="10" type="ORF">ODALV1_LOCUS18830</name>
</gene>
<feature type="compositionally biased region" description="Polar residues" evidence="9">
    <location>
        <begin position="172"/>
        <end position="186"/>
    </location>
</feature>
<keyword evidence="8" id="KW-0472">Membrane</keyword>
<dbReference type="Gene3D" id="1.10.287.110">
    <property type="entry name" value="DnaJ domain"/>
    <property type="match status" value="1"/>
</dbReference>
<feature type="region of interest" description="Disordered" evidence="9">
    <location>
        <begin position="283"/>
        <end position="324"/>
    </location>
</feature>
<evidence type="ECO:0000256" key="4">
    <source>
        <dbReference type="ARBA" id="ARBA00022792"/>
    </source>
</evidence>
<keyword evidence="4" id="KW-0999">Mitochondrion inner membrane</keyword>
<evidence type="ECO:0000256" key="6">
    <source>
        <dbReference type="ARBA" id="ARBA00023010"/>
    </source>
</evidence>
<comment type="subcellular location">
    <subcellularLocation>
        <location evidence="1">Mitochondrion inner membrane</location>
        <topology evidence="1">Peripheral membrane protein</topology>
    </subcellularLocation>
</comment>
<evidence type="ECO:0000256" key="9">
    <source>
        <dbReference type="SAM" id="MobiDB-lite"/>
    </source>
</evidence>
<evidence type="ECO:0000313" key="10">
    <source>
        <dbReference type="EMBL" id="CAL8120055.1"/>
    </source>
</evidence>
<keyword evidence="3" id="KW-0813">Transport</keyword>
<dbReference type="Pfam" id="PF03656">
    <property type="entry name" value="Pam16"/>
    <property type="match status" value="1"/>
</dbReference>
<keyword evidence="6" id="KW-0811">Translocation</keyword>
<comment type="similarity">
    <text evidence="2">Belongs to the TIM16/PAM16 family.</text>
</comment>
<accession>A0ABP1R556</accession>
<evidence type="ECO:0000313" key="11">
    <source>
        <dbReference type="Proteomes" id="UP001642540"/>
    </source>
</evidence>